<dbReference type="AlphaFoldDB" id="E6PZ00"/>
<dbReference type="EMBL" id="CABN01000098">
    <property type="protein sequence ID" value="CBI00159.1"/>
    <property type="molecule type" value="Genomic_DNA"/>
</dbReference>
<name>E6PZ00_9ZZZZ</name>
<dbReference type="InterPro" id="IPR001223">
    <property type="entry name" value="Glyco_hydro18_cat"/>
</dbReference>
<dbReference type="InterPro" id="IPR017853">
    <property type="entry name" value="GH"/>
</dbReference>
<dbReference type="PANTHER" id="PTHR46066:SF2">
    <property type="entry name" value="CHITINASE DOMAIN-CONTAINING PROTEIN 1"/>
    <property type="match status" value="1"/>
</dbReference>
<dbReference type="PROSITE" id="PS51910">
    <property type="entry name" value="GH18_2"/>
    <property type="match status" value="1"/>
</dbReference>
<dbReference type="GO" id="GO:0005975">
    <property type="term" value="P:carbohydrate metabolic process"/>
    <property type="evidence" value="ECO:0007669"/>
    <property type="project" value="InterPro"/>
</dbReference>
<dbReference type="InterPro" id="IPR011583">
    <property type="entry name" value="Chitinase_II/V-like_cat"/>
</dbReference>
<sequence length="355" mass="40353">MKRRTYLLPLLLLLFSAFSASAAPGPVALFYLGDNPDSIRSFQAHEARIGLLVPTWYDVNADGLVAGGPNPMVLAEAKKQALPVMPLIALFNKKDFHTLATNPVAQDRMNEAMIRECKLYGYTGFQFDFENILWTDRDLLSALVKRSAEAMHKAGFQLTIATVPNAPGYVEGKGGFGKWIFTDWRGGYDLAEIGKYVDLVCLMTYDQHTRWTTPGPVAGWDWTIRNIEYALKVVPREKLSLGIPLYGYHWFTGAPTQNGDNGEEEPNPSADYIIGLDAIQLADSYNGGKISWDADDHTAYFYFYRQQMREWVYFTDERTFRDRYELMQKYGLEGFCSWVLGDEDPNIWNVVPDRK</sequence>
<gene>
    <name evidence="2" type="ORF">CARN3_1154</name>
</gene>
<feature type="domain" description="GH18" evidence="1">
    <location>
        <begin position="26"/>
        <end position="355"/>
    </location>
</feature>
<accession>E6PZ00</accession>
<dbReference type="Pfam" id="PF00704">
    <property type="entry name" value="Glyco_hydro_18"/>
    <property type="match status" value="1"/>
</dbReference>
<dbReference type="InterPro" id="IPR029070">
    <property type="entry name" value="Chitinase_insertion_sf"/>
</dbReference>
<dbReference type="Gene3D" id="3.10.50.10">
    <property type="match status" value="1"/>
</dbReference>
<proteinExistence type="predicted"/>
<dbReference type="Gene3D" id="3.20.20.80">
    <property type="entry name" value="Glycosidases"/>
    <property type="match status" value="1"/>
</dbReference>
<dbReference type="GO" id="GO:0008061">
    <property type="term" value="F:chitin binding"/>
    <property type="evidence" value="ECO:0007669"/>
    <property type="project" value="InterPro"/>
</dbReference>
<protein>
    <recommendedName>
        <fullName evidence="1">GH18 domain-containing protein</fullName>
    </recommendedName>
</protein>
<organism evidence="2">
    <name type="scientific">mine drainage metagenome</name>
    <dbReference type="NCBI Taxonomy" id="410659"/>
    <lineage>
        <taxon>unclassified sequences</taxon>
        <taxon>metagenomes</taxon>
        <taxon>ecological metagenomes</taxon>
    </lineage>
</organism>
<dbReference type="SUPFAM" id="SSF51445">
    <property type="entry name" value="(Trans)glycosidases"/>
    <property type="match status" value="1"/>
</dbReference>
<reference evidence="2" key="1">
    <citation type="submission" date="2009-10" db="EMBL/GenBank/DDBJ databases">
        <title>Diversity of trophic interactions inside an arsenic-rich microbial ecosystem.</title>
        <authorList>
            <person name="Bertin P.N."/>
            <person name="Heinrich-Salmeron A."/>
            <person name="Pelletier E."/>
            <person name="Goulhen-Chollet F."/>
            <person name="Arsene-Ploetze F."/>
            <person name="Gallien S."/>
            <person name="Calteau A."/>
            <person name="Vallenet D."/>
            <person name="Casiot C."/>
            <person name="Chane-Woon-Ming B."/>
            <person name="Giloteaux L."/>
            <person name="Barakat M."/>
            <person name="Bonnefoy V."/>
            <person name="Bruneel O."/>
            <person name="Chandler M."/>
            <person name="Cleiss J."/>
            <person name="Duran R."/>
            <person name="Elbaz-Poulichet F."/>
            <person name="Fonknechten N."/>
            <person name="Lauga B."/>
            <person name="Mornico D."/>
            <person name="Ortet P."/>
            <person name="Schaeffer C."/>
            <person name="Siguier P."/>
            <person name="Alexander Thil Smith A."/>
            <person name="Van Dorsselaer A."/>
            <person name="Weissenbach J."/>
            <person name="Medigue C."/>
            <person name="Le Paslier D."/>
        </authorList>
    </citation>
    <scope>NUCLEOTIDE SEQUENCE</scope>
</reference>
<evidence type="ECO:0000259" key="1">
    <source>
        <dbReference type="PROSITE" id="PS51910"/>
    </source>
</evidence>
<dbReference type="SMART" id="SM00636">
    <property type="entry name" value="Glyco_18"/>
    <property type="match status" value="1"/>
</dbReference>
<dbReference type="PANTHER" id="PTHR46066">
    <property type="entry name" value="CHITINASE DOMAIN-CONTAINING PROTEIN 1 FAMILY MEMBER"/>
    <property type="match status" value="1"/>
</dbReference>
<evidence type="ECO:0000313" key="2">
    <source>
        <dbReference type="EMBL" id="CBI00159.1"/>
    </source>
</evidence>
<comment type="caution">
    <text evidence="2">The sequence shown here is derived from an EMBL/GenBank/DDBJ whole genome shotgun (WGS) entry which is preliminary data.</text>
</comment>